<name>I4KFT6_9PSED</name>
<dbReference type="AlphaFoldDB" id="I4KFT6"/>
<reference evidence="1" key="1">
    <citation type="journal article" date="2012" name="PLoS Genet.">
        <title>Comparative Genomics of Plant-Associated Pseudomonas spp.: Insights into Diversity and Inheritance of Traits Involved in Multitrophic Interactions.</title>
        <authorList>
            <person name="Loper J.E."/>
            <person name="Hassan K.A."/>
            <person name="Mavrodi D.V."/>
            <person name="Davis E.W.II."/>
            <person name="Lim C.K."/>
            <person name="Shaffer B.T."/>
            <person name="Elbourne L.D."/>
            <person name="Stockwell V.O."/>
            <person name="Hartney S.L."/>
            <person name="Breakwell K."/>
            <person name="Henkels M.D."/>
            <person name="Tetu S.G."/>
            <person name="Rangel L.I."/>
            <person name="Kidarsa T.A."/>
            <person name="Wilson N.L."/>
            <person name="van de Mortel J.E."/>
            <person name="Song C."/>
            <person name="Blumhagen R."/>
            <person name="Radune D."/>
            <person name="Hostetler J.B."/>
            <person name="Brinkac L.M."/>
            <person name="Durkin A.S."/>
            <person name="Kluepfel D.A."/>
            <person name="Wechter W.P."/>
            <person name="Anderson A.J."/>
            <person name="Kim Y.C."/>
            <person name="Pierson L.S.III."/>
            <person name="Pierson E.A."/>
            <person name="Lindow S.E."/>
            <person name="Kobayashi D.Y."/>
            <person name="Raaijmakers J.M."/>
            <person name="Weller D.M."/>
            <person name="Thomashow L.S."/>
            <person name="Allen A.E."/>
            <person name="Paulsen I.T."/>
        </authorList>
    </citation>
    <scope>NUCLEOTIDE SEQUENCE [LARGE SCALE GENOMIC DNA]</scope>
    <source>
        <strain evidence="1">SS101</strain>
    </source>
</reference>
<organism evidence="1">
    <name type="scientific">Pseudomonas lactis</name>
    <dbReference type="NCBI Taxonomy" id="1615674"/>
    <lineage>
        <taxon>Bacteria</taxon>
        <taxon>Pseudomonadati</taxon>
        <taxon>Pseudomonadota</taxon>
        <taxon>Gammaproteobacteria</taxon>
        <taxon>Pseudomonadales</taxon>
        <taxon>Pseudomonadaceae</taxon>
        <taxon>Pseudomonas</taxon>
    </lineage>
</organism>
<evidence type="ECO:0000313" key="1">
    <source>
        <dbReference type="EMBL" id="EIK63576.1"/>
    </source>
</evidence>
<accession>I4KFT6</accession>
<gene>
    <name evidence="1" type="ORF">PflSS101_5361</name>
</gene>
<dbReference type="EMBL" id="AHPN01000001">
    <property type="protein sequence ID" value="EIK63576.1"/>
    <property type="molecule type" value="Genomic_DNA"/>
</dbReference>
<dbReference type="HOGENOM" id="CLU_1853494_0_0_6"/>
<protein>
    <submittedName>
        <fullName evidence="1">Uncharacterized protein</fullName>
    </submittedName>
</protein>
<proteinExistence type="predicted"/>
<sequence>MVIYFMTSRIDMKNEYRFETLKKIGLGPNENIEQISSMMLKTVLSGNFTHVLDSLTKLRPFLTSDCYYVANKLFITKGKKKIFKGELCKSEKTDLLSFLDNAETSGDLRELLIAPVESYPNGNIIYITEDAIYLYTTE</sequence>
<comment type="caution">
    <text evidence="1">The sequence shown here is derived from an EMBL/GenBank/DDBJ whole genome shotgun (WGS) entry which is preliminary data.</text>
</comment>
<dbReference type="Proteomes" id="UP000003213">
    <property type="component" value="Chromosome"/>
</dbReference>